<evidence type="ECO:0000313" key="2">
    <source>
        <dbReference type="Proteomes" id="UP000398619"/>
    </source>
</evidence>
<dbReference type="InterPro" id="IPR013785">
    <property type="entry name" value="Aldolase_TIM"/>
</dbReference>
<dbReference type="Gene3D" id="3.20.20.70">
    <property type="entry name" value="Aldolase class I"/>
    <property type="match status" value="1"/>
</dbReference>
<accession>A0A564SGL3</accession>
<dbReference type="EC" id="4.1.2.-" evidence="1"/>
<dbReference type="PANTHER" id="PTHR47916:SF1">
    <property type="entry name" value="3-HYDROXY-5-PHOSPHONOOXYPENTANE-2,4-DIONE THIOLASE"/>
    <property type="match status" value="1"/>
</dbReference>
<dbReference type="GO" id="GO:0004332">
    <property type="term" value="F:fructose-bisphosphate aldolase activity"/>
    <property type="evidence" value="ECO:0007669"/>
    <property type="project" value="InterPro"/>
</dbReference>
<evidence type="ECO:0000313" key="1">
    <source>
        <dbReference type="EMBL" id="VUW94092.1"/>
    </source>
</evidence>
<dbReference type="Pfam" id="PF01791">
    <property type="entry name" value="DeoC"/>
    <property type="match status" value="1"/>
</dbReference>
<dbReference type="SMART" id="SM01133">
    <property type="entry name" value="DeoC"/>
    <property type="match status" value="1"/>
</dbReference>
<sequence>MNLKTRRMNHIFKEDGKALIVAMDHGTFNGAAPGLEHPGETLQQIAEGGADAVLCNFGVARKFAKELAPLGYIARLDLPPTYMGQGHDSRLVFDAEYALRMGADAVMVNVGQGVDVEEPTYPHLAETIAYCDSVGLPVCSEPVPGGFDAGPEFKTLDNIARGARIACEIGCDFMKVGYAPGFERIVDETFVPLVVLGGAKTDNEKEFLASIKNAMDAGASGVAIGRNVWGGGNTVNMTRALAAIIHKDASVDEAYAILKGEE</sequence>
<dbReference type="RefSeq" id="WP_144099857.1">
    <property type="nucleotide sequence ID" value="NZ_CABHNM010000016.1"/>
</dbReference>
<name>A0A564SGL3_9FIRM</name>
<dbReference type="InterPro" id="IPR002915">
    <property type="entry name" value="DeoC/FbaB/LacD_aldolase"/>
</dbReference>
<organism evidence="1 2">
    <name type="scientific">Dorea longicatena</name>
    <dbReference type="NCBI Taxonomy" id="88431"/>
    <lineage>
        <taxon>Bacteria</taxon>
        <taxon>Bacillati</taxon>
        <taxon>Bacillota</taxon>
        <taxon>Clostridia</taxon>
        <taxon>Lachnospirales</taxon>
        <taxon>Lachnospiraceae</taxon>
        <taxon>Dorea</taxon>
    </lineage>
</organism>
<dbReference type="PANTHER" id="PTHR47916">
    <property type="entry name" value="FRUCTOSE-BISPHOSPHATE ALDOLASE CLASS 1"/>
    <property type="match status" value="1"/>
</dbReference>
<dbReference type="PIRSF" id="PIRSF038992">
    <property type="entry name" value="Aldolase_Ia"/>
    <property type="match status" value="1"/>
</dbReference>
<keyword evidence="1" id="KW-0456">Lyase</keyword>
<dbReference type="SUPFAM" id="SSF51569">
    <property type="entry name" value="Aldolase"/>
    <property type="match status" value="1"/>
</dbReference>
<dbReference type="InterPro" id="IPR050456">
    <property type="entry name" value="DeoC/FbaB_aldolase"/>
</dbReference>
<dbReference type="InterPro" id="IPR041720">
    <property type="entry name" value="FbaB-like"/>
</dbReference>
<dbReference type="Proteomes" id="UP000398619">
    <property type="component" value="Unassembled WGS sequence"/>
</dbReference>
<proteinExistence type="predicted"/>
<protein>
    <submittedName>
        <fullName evidence="1">Putative aldolase LsrF</fullName>
        <ecNumber evidence="1">4.1.2.-</ecNumber>
    </submittedName>
</protein>
<dbReference type="AlphaFoldDB" id="A0A564SGL3"/>
<dbReference type="EMBL" id="CABHNM010000016">
    <property type="protein sequence ID" value="VUW94092.1"/>
    <property type="molecule type" value="Genomic_DNA"/>
</dbReference>
<reference evidence="1 2" key="1">
    <citation type="submission" date="2019-07" db="EMBL/GenBank/DDBJ databases">
        <authorList>
            <person name="Hibberd C M."/>
            <person name="Gehrig L. J."/>
            <person name="Chang H.-W."/>
            <person name="Venkatesh S."/>
        </authorList>
    </citation>
    <scope>NUCLEOTIDE SEQUENCE [LARGE SCALE GENOMIC DNA]</scope>
    <source>
        <strain evidence="1">Dorea_longicatena_SSTS_Bg7063</strain>
    </source>
</reference>
<gene>
    <name evidence="1" type="primary">lsrF</name>
    <name evidence="1" type="ORF">DLSSTS7063_00563</name>
</gene>